<dbReference type="AlphaFoldDB" id="B0DCE0"/>
<dbReference type="HOGENOM" id="CLU_2038466_0_0_1"/>
<dbReference type="RefSeq" id="XP_001881501.1">
    <property type="nucleotide sequence ID" value="XM_001881466.1"/>
</dbReference>
<keyword evidence="2" id="KW-1185">Reference proteome</keyword>
<dbReference type="InParanoid" id="B0DCE0"/>
<name>B0DCE0_LACBS</name>
<proteinExistence type="predicted"/>
<organism evidence="2">
    <name type="scientific">Laccaria bicolor (strain S238N-H82 / ATCC MYA-4686)</name>
    <name type="common">Bicoloured deceiver</name>
    <name type="synonym">Laccaria laccata var. bicolor</name>
    <dbReference type="NCBI Taxonomy" id="486041"/>
    <lineage>
        <taxon>Eukaryota</taxon>
        <taxon>Fungi</taxon>
        <taxon>Dikarya</taxon>
        <taxon>Basidiomycota</taxon>
        <taxon>Agaricomycotina</taxon>
        <taxon>Agaricomycetes</taxon>
        <taxon>Agaricomycetidae</taxon>
        <taxon>Agaricales</taxon>
        <taxon>Agaricineae</taxon>
        <taxon>Hydnangiaceae</taxon>
        <taxon>Laccaria</taxon>
    </lineage>
</organism>
<evidence type="ECO:0000313" key="2">
    <source>
        <dbReference type="Proteomes" id="UP000001194"/>
    </source>
</evidence>
<dbReference type="EMBL" id="DS547103">
    <property type="protein sequence ID" value="EDR07712.1"/>
    <property type="molecule type" value="Genomic_DNA"/>
</dbReference>
<gene>
    <name evidence="1" type="ORF">LACBIDRAFT_327644</name>
</gene>
<dbReference type="KEGG" id="lbc:LACBIDRAFT_327644"/>
<dbReference type="Proteomes" id="UP000001194">
    <property type="component" value="Unassembled WGS sequence"/>
</dbReference>
<sequence>MKTWGGGGGGGSVKHFEAGWLRFERGGMGKGSATVLVVSDPSHDSDMLKKHLSPVKVFADAGHVQCTQLGLRPTGTYQYDTTTHPAVELALSGIKLDYVAHYLSPNHPAHSSNHNQNQAPP</sequence>
<accession>B0DCE0</accession>
<protein>
    <submittedName>
        <fullName evidence="1">Predicted protein</fullName>
    </submittedName>
</protein>
<reference evidence="1 2" key="1">
    <citation type="journal article" date="2008" name="Nature">
        <title>The genome of Laccaria bicolor provides insights into mycorrhizal symbiosis.</title>
        <authorList>
            <person name="Martin F."/>
            <person name="Aerts A."/>
            <person name="Ahren D."/>
            <person name="Brun A."/>
            <person name="Danchin E.G.J."/>
            <person name="Duchaussoy F."/>
            <person name="Gibon J."/>
            <person name="Kohler A."/>
            <person name="Lindquist E."/>
            <person name="Pereda V."/>
            <person name="Salamov A."/>
            <person name="Shapiro H.J."/>
            <person name="Wuyts J."/>
            <person name="Blaudez D."/>
            <person name="Buee M."/>
            <person name="Brokstein P."/>
            <person name="Canbaeck B."/>
            <person name="Cohen D."/>
            <person name="Courty P.E."/>
            <person name="Coutinho P.M."/>
            <person name="Delaruelle C."/>
            <person name="Detter J.C."/>
            <person name="Deveau A."/>
            <person name="DiFazio S."/>
            <person name="Duplessis S."/>
            <person name="Fraissinet-Tachet L."/>
            <person name="Lucic E."/>
            <person name="Frey-Klett P."/>
            <person name="Fourrey C."/>
            <person name="Feussner I."/>
            <person name="Gay G."/>
            <person name="Grimwood J."/>
            <person name="Hoegger P.J."/>
            <person name="Jain P."/>
            <person name="Kilaru S."/>
            <person name="Labbe J."/>
            <person name="Lin Y.C."/>
            <person name="Legue V."/>
            <person name="Le Tacon F."/>
            <person name="Marmeisse R."/>
            <person name="Melayah D."/>
            <person name="Montanini B."/>
            <person name="Muratet M."/>
            <person name="Nehls U."/>
            <person name="Niculita-Hirzel H."/>
            <person name="Oudot-Le Secq M.P."/>
            <person name="Peter M."/>
            <person name="Quesneville H."/>
            <person name="Rajashekar B."/>
            <person name="Reich M."/>
            <person name="Rouhier N."/>
            <person name="Schmutz J."/>
            <person name="Yin T."/>
            <person name="Chalot M."/>
            <person name="Henrissat B."/>
            <person name="Kuees U."/>
            <person name="Lucas S."/>
            <person name="Van de Peer Y."/>
            <person name="Podila G.K."/>
            <person name="Polle A."/>
            <person name="Pukkila P.J."/>
            <person name="Richardson P.M."/>
            <person name="Rouze P."/>
            <person name="Sanders I.R."/>
            <person name="Stajich J.E."/>
            <person name="Tunlid A."/>
            <person name="Tuskan G."/>
            <person name="Grigoriev I.V."/>
        </authorList>
    </citation>
    <scope>NUCLEOTIDE SEQUENCE [LARGE SCALE GENOMIC DNA]</scope>
    <source>
        <strain evidence="2">S238N-H82 / ATCC MYA-4686</strain>
    </source>
</reference>
<evidence type="ECO:0000313" key="1">
    <source>
        <dbReference type="EMBL" id="EDR07712.1"/>
    </source>
</evidence>
<dbReference type="GeneID" id="6077271"/>